<dbReference type="Gene3D" id="3.30.40.10">
    <property type="entry name" value="Zinc/RING finger domain, C3HC4 (zinc finger)"/>
    <property type="match status" value="1"/>
</dbReference>
<dbReference type="STRING" id="8022.A0A060Z958"/>
<dbReference type="InterPro" id="IPR051745">
    <property type="entry name" value="Intracell_Transport_Effector"/>
</dbReference>
<dbReference type="AlphaFoldDB" id="A0A060Z958"/>
<feature type="domain" description="FYVE-type zinc finger" evidence="3">
    <location>
        <begin position="11"/>
        <end position="87"/>
    </location>
</feature>
<accession>A0A060Z958</accession>
<dbReference type="PaxDb" id="8022-A0A060Z958"/>
<dbReference type="PANTHER" id="PTHR14555">
    <property type="entry name" value="MYELIN-ASSOCIATED OLIGODENDROCYTIC BASIC PROTEIN MOBP -RELATED"/>
    <property type="match status" value="1"/>
</dbReference>
<evidence type="ECO:0000313" key="5">
    <source>
        <dbReference type="Proteomes" id="UP000193380"/>
    </source>
</evidence>
<dbReference type="InterPro" id="IPR011011">
    <property type="entry name" value="Znf_FYVE_PHD"/>
</dbReference>
<dbReference type="GO" id="GO:0030864">
    <property type="term" value="C:cortical actin cytoskeleton"/>
    <property type="evidence" value="ECO:0007669"/>
    <property type="project" value="TreeGrafter"/>
</dbReference>
<reference evidence="4" key="2">
    <citation type="submission" date="2014-03" db="EMBL/GenBank/DDBJ databases">
        <authorList>
            <person name="Genoscope - CEA"/>
        </authorList>
    </citation>
    <scope>NUCLEOTIDE SEQUENCE</scope>
</reference>
<sequence>SPPLSLSLSREMKQELAEEGSRCSVLSKQPRFNERCCIRCCSPFTFLVNPKRPCLDCQYNVCKSCRTYSKLEKAWLCAACQKTRSVYHCLNLSVYLTE</sequence>
<dbReference type="InterPro" id="IPR013083">
    <property type="entry name" value="Znf_RING/FYVE/PHD"/>
</dbReference>
<dbReference type="PANTHER" id="PTHR14555:SF6">
    <property type="entry name" value="RAB EFFECTOR MYRIP"/>
    <property type="match status" value="1"/>
</dbReference>
<dbReference type="GO" id="GO:0048471">
    <property type="term" value="C:perinuclear region of cytoplasm"/>
    <property type="evidence" value="ECO:0007669"/>
    <property type="project" value="UniProtKB-SubCell"/>
</dbReference>
<evidence type="ECO:0000259" key="3">
    <source>
        <dbReference type="Pfam" id="PF02318"/>
    </source>
</evidence>
<keyword evidence="2" id="KW-0963">Cytoplasm</keyword>
<name>A0A060Z958_ONCMY</name>
<dbReference type="EMBL" id="FR956733">
    <property type="protein sequence ID" value="CDR00412.1"/>
    <property type="molecule type" value="Genomic_DNA"/>
</dbReference>
<organism evidence="4 5">
    <name type="scientific">Oncorhynchus mykiss</name>
    <name type="common">Rainbow trout</name>
    <name type="synonym">Salmo gairdneri</name>
    <dbReference type="NCBI Taxonomy" id="8022"/>
    <lineage>
        <taxon>Eukaryota</taxon>
        <taxon>Metazoa</taxon>
        <taxon>Chordata</taxon>
        <taxon>Craniata</taxon>
        <taxon>Vertebrata</taxon>
        <taxon>Euteleostomi</taxon>
        <taxon>Actinopterygii</taxon>
        <taxon>Neopterygii</taxon>
        <taxon>Teleostei</taxon>
        <taxon>Protacanthopterygii</taxon>
        <taxon>Salmoniformes</taxon>
        <taxon>Salmonidae</taxon>
        <taxon>Salmoninae</taxon>
        <taxon>Oncorhynchus</taxon>
    </lineage>
</organism>
<evidence type="ECO:0000313" key="4">
    <source>
        <dbReference type="EMBL" id="CDR00412.1"/>
    </source>
</evidence>
<feature type="non-terminal residue" evidence="4">
    <location>
        <position position="1"/>
    </location>
</feature>
<comment type="subcellular location">
    <subcellularLocation>
        <location evidence="1">Cytoplasm</location>
        <location evidence="1">Perinuclear region</location>
    </subcellularLocation>
</comment>
<dbReference type="InterPro" id="IPR041282">
    <property type="entry name" value="FYVE_2"/>
</dbReference>
<dbReference type="GO" id="GO:0003779">
    <property type="term" value="F:actin binding"/>
    <property type="evidence" value="ECO:0007669"/>
    <property type="project" value="TreeGrafter"/>
</dbReference>
<evidence type="ECO:0000256" key="2">
    <source>
        <dbReference type="ARBA" id="ARBA00022490"/>
    </source>
</evidence>
<gene>
    <name evidence="4" type="ORF">GSONMT00002752001</name>
</gene>
<dbReference type="SUPFAM" id="SSF57903">
    <property type="entry name" value="FYVE/PHD zinc finger"/>
    <property type="match status" value="1"/>
</dbReference>
<proteinExistence type="predicted"/>
<protein>
    <recommendedName>
        <fullName evidence="3">FYVE-type zinc finger domain-containing protein</fullName>
    </recommendedName>
</protein>
<dbReference type="Proteomes" id="UP000193380">
    <property type="component" value="Unassembled WGS sequence"/>
</dbReference>
<evidence type="ECO:0000256" key="1">
    <source>
        <dbReference type="ARBA" id="ARBA00004556"/>
    </source>
</evidence>
<dbReference type="GO" id="GO:0017022">
    <property type="term" value="F:myosin binding"/>
    <property type="evidence" value="ECO:0007669"/>
    <property type="project" value="TreeGrafter"/>
</dbReference>
<dbReference type="Pfam" id="PF02318">
    <property type="entry name" value="FYVE_2"/>
    <property type="match status" value="1"/>
</dbReference>
<reference evidence="4" key="1">
    <citation type="journal article" date="2014" name="Nat. Commun.">
        <title>The rainbow trout genome provides novel insights into evolution after whole-genome duplication in vertebrates.</title>
        <authorList>
            <person name="Berthelot C."/>
            <person name="Brunet F."/>
            <person name="Chalopin D."/>
            <person name="Juanchich A."/>
            <person name="Bernard M."/>
            <person name="Noel B."/>
            <person name="Bento P."/>
            <person name="Da Silva C."/>
            <person name="Labadie K."/>
            <person name="Alberti A."/>
            <person name="Aury J.M."/>
            <person name="Louis A."/>
            <person name="Dehais P."/>
            <person name="Bardou P."/>
            <person name="Montfort J."/>
            <person name="Klopp C."/>
            <person name="Cabau C."/>
            <person name="Gaspin C."/>
            <person name="Thorgaard G.H."/>
            <person name="Boussaha M."/>
            <person name="Quillet E."/>
            <person name="Guyomard R."/>
            <person name="Galiana D."/>
            <person name="Bobe J."/>
            <person name="Volff J.N."/>
            <person name="Genet C."/>
            <person name="Wincker P."/>
            <person name="Jaillon O."/>
            <person name="Roest Crollius H."/>
            <person name="Guiguen Y."/>
        </authorList>
    </citation>
    <scope>NUCLEOTIDE SEQUENCE [LARGE SCALE GENOMIC DNA]</scope>
</reference>